<evidence type="ECO:0000259" key="1">
    <source>
        <dbReference type="Pfam" id="PF01389"/>
    </source>
</evidence>
<reference evidence="2 3" key="1">
    <citation type="submission" date="2020-12" db="EMBL/GenBank/DDBJ databases">
        <title>FDA dAtabase for Regulatory Grade micrObial Sequences (FDA-ARGOS): Supporting development and validation of Infectious Disease Dx tests.</title>
        <authorList>
            <person name="Kerrigan L."/>
            <person name="Long C."/>
            <person name="Tallon L."/>
            <person name="Sadzewicz L."/>
            <person name="Zhao X."/>
            <person name="Boylan J."/>
            <person name="Ott S."/>
            <person name="Bowen H."/>
            <person name="Vavikolanu K."/>
            <person name="Mehta A."/>
            <person name="Aluvathingal J."/>
            <person name="Nadendla S."/>
            <person name="Yan Y."/>
            <person name="Sichtig H."/>
        </authorList>
    </citation>
    <scope>NUCLEOTIDE SEQUENCE [LARGE SCALE GENOMIC DNA]</scope>
    <source>
        <strain evidence="2 3">FDAARGOS_1031</strain>
    </source>
</reference>
<dbReference type="AlphaFoldDB" id="A0A7T7ZYC0"/>
<sequence>MIKIYSLLFLIFTGSAVLYAQKKPSPESSLYVGVQAGSPLFWGDLSSTGEKFRPGYGGGLFIGYRLTNWLAVEVNTDYITGNIGASKWQTNDLIDNQGVIRYTQGSYKLGDIYSKIRLSRYGLRLPVQVLKIFRSEGKFNLEIAPHLFFNDFSTGIYNIKTNQKLMDGTKPKSLSYSMGGDLGFSYRINKQTKLFLRSSFSWLNDDKYDGVITYPAWKENLMLYTTIGVSFDINTSKKDNNKTISNE</sequence>
<dbReference type="SUPFAM" id="SSF56925">
    <property type="entry name" value="OMPA-like"/>
    <property type="match status" value="1"/>
</dbReference>
<evidence type="ECO:0000313" key="3">
    <source>
        <dbReference type="Proteomes" id="UP000595426"/>
    </source>
</evidence>
<accession>A0A7T7ZYC0</accession>
<protein>
    <recommendedName>
        <fullName evidence="1">Outer membrane protein OmpA-like transmembrane domain-containing protein</fullName>
    </recommendedName>
</protein>
<dbReference type="InterPro" id="IPR011250">
    <property type="entry name" value="OMP/PagP_B-barrel"/>
</dbReference>
<proteinExistence type="predicted"/>
<dbReference type="KEGG" id="egm:AYC65_08000"/>
<dbReference type="GeneID" id="93132842"/>
<evidence type="ECO:0000313" key="2">
    <source>
        <dbReference type="EMBL" id="QQN58435.1"/>
    </source>
</evidence>
<dbReference type="EMBL" id="CP067018">
    <property type="protein sequence ID" value="QQN58435.1"/>
    <property type="molecule type" value="Genomic_DNA"/>
</dbReference>
<dbReference type="Proteomes" id="UP000595426">
    <property type="component" value="Chromosome"/>
</dbReference>
<dbReference type="GO" id="GO:0009279">
    <property type="term" value="C:cell outer membrane"/>
    <property type="evidence" value="ECO:0007669"/>
    <property type="project" value="InterPro"/>
</dbReference>
<dbReference type="Pfam" id="PF01389">
    <property type="entry name" value="OmpA_membrane"/>
    <property type="match status" value="1"/>
</dbReference>
<gene>
    <name evidence="2" type="ORF">I6H88_18720</name>
</gene>
<name>A0A7T7ZYC0_9FLAO</name>
<feature type="domain" description="Outer membrane protein OmpA-like transmembrane" evidence="1">
    <location>
        <begin position="28"/>
        <end position="112"/>
    </location>
</feature>
<dbReference type="InterPro" id="IPR000498">
    <property type="entry name" value="OmpA-like_TM_dom"/>
</dbReference>
<dbReference type="RefSeq" id="WP_034867252.1">
    <property type="nucleotide sequence ID" value="NZ_CBCSDR010000001.1"/>
</dbReference>
<dbReference type="Gene3D" id="2.40.160.20">
    <property type="match status" value="1"/>
</dbReference>
<dbReference type="OrthoDB" id="1149075at2"/>
<keyword evidence="3" id="KW-1185">Reference proteome</keyword>
<organism evidence="2 3">
    <name type="scientific">Elizabethkingia bruuniana</name>
    <dbReference type="NCBI Taxonomy" id="1756149"/>
    <lineage>
        <taxon>Bacteria</taxon>
        <taxon>Pseudomonadati</taxon>
        <taxon>Bacteroidota</taxon>
        <taxon>Flavobacteriia</taxon>
        <taxon>Flavobacteriales</taxon>
        <taxon>Weeksellaceae</taxon>
        <taxon>Elizabethkingia</taxon>
    </lineage>
</organism>